<feature type="chain" id="PRO_5003224364" evidence="8">
    <location>
        <begin position="22"/>
        <end position="1064"/>
    </location>
</feature>
<dbReference type="Proteomes" id="UP000005580">
    <property type="component" value="Unassembled WGS sequence"/>
</dbReference>
<dbReference type="InterPro" id="IPR012910">
    <property type="entry name" value="Plug_dom"/>
</dbReference>
<dbReference type="InterPro" id="IPR039426">
    <property type="entry name" value="TonB-dep_rcpt-like"/>
</dbReference>
<comment type="similarity">
    <text evidence="7">Belongs to the TonB-dependent receptor family.</text>
</comment>
<dbReference type="FunFam" id="2.170.130.10:FF:000003">
    <property type="entry name" value="SusC/RagA family TonB-linked outer membrane protein"/>
    <property type="match status" value="1"/>
</dbReference>
<gene>
    <name evidence="10" type="ORF">HMPREF0663_10619</name>
</gene>
<dbReference type="InterPro" id="IPR023996">
    <property type="entry name" value="TonB-dep_OMP_SusC/RagA"/>
</dbReference>
<dbReference type="STRING" id="28134.SAMN05444288_0255"/>
<comment type="subcellular location">
    <subcellularLocation>
        <location evidence="1 7">Cell outer membrane</location>
        <topology evidence="1 7">Multi-pass membrane protein</topology>
    </subcellularLocation>
</comment>
<evidence type="ECO:0000256" key="6">
    <source>
        <dbReference type="ARBA" id="ARBA00023237"/>
    </source>
</evidence>
<dbReference type="GO" id="GO:0009279">
    <property type="term" value="C:cell outer membrane"/>
    <property type="evidence" value="ECO:0007669"/>
    <property type="project" value="UniProtKB-SubCell"/>
</dbReference>
<name>E7RNB9_9BACT</name>
<proteinExistence type="inferred from homology"/>
<feature type="signal peptide" evidence="8">
    <location>
        <begin position="1"/>
        <end position="21"/>
    </location>
</feature>
<dbReference type="Pfam" id="PF07715">
    <property type="entry name" value="Plug"/>
    <property type="match status" value="1"/>
</dbReference>
<keyword evidence="8" id="KW-0732">Signal</keyword>
<evidence type="ECO:0000313" key="11">
    <source>
        <dbReference type="Proteomes" id="UP000005580"/>
    </source>
</evidence>
<feature type="domain" description="TonB-dependent receptor plug" evidence="9">
    <location>
        <begin position="113"/>
        <end position="219"/>
    </location>
</feature>
<keyword evidence="2 7" id="KW-0813">Transport</keyword>
<dbReference type="EMBL" id="AEPE02000002">
    <property type="protein sequence ID" value="EFZ38250.1"/>
    <property type="molecule type" value="Genomic_DNA"/>
</dbReference>
<keyword evidence="5 7" id="KW-0472">Membrane</keyword>
<dbReference type="eggNOG" id="COG4771">
    <property type="taxonomic scope" value="Bacteria"/>
</dbReference>
<evidence type="ECO:0000256" key="4">
    <source>
        <dbReference type="ARBA" id="ARBA00022692"/>
    </source>
</evidence>
<dbReference type="AlphaFoldDB" id="E7RNB9"/>
<evidence type="ECO:0000313" key="10">
    <source>
        <dbReference type="EMBL" id="EFZ38250.1"/>
    </source>
</evidence>
<dbReference type="InterPro" id="IPR023997">
    <property type="entry name" value="TonB-dep_OMP_SusC/RagA_CS"/>
</dbReference>
<dbReference type="Gene3D" id="2.60.40.1120">
    <property type="entry name" value="Carboxypeptidase-like, regulatory domain"/>
    <property type="match status" value="1"/>
</dbReference>
<sequence length="1064" mass="118705">MEKRLTMILACLFLSVGVALAQMRVTGTVVSSEDGEPVIGASVKVVGTNTGAATNLNGEFTLTVAAGAKISVSYIGMQTQTLTVKPTMKIVLEPDDRTLDEVMVVAYGTQKKSAFTGSAAVVKSDDISKVQVTSPVEALKGKVSGIQMSQASGQPGGTSNLYIRGISSINSGRTPLYVVDGSPFDGDLNTINPQDIENITVLKDAASAALYGARGANGVIMITTKNGRTDHSYITVDAKWGVNSRAIPDYEYINDPAGYYETWYRGLYNYAKGTRQYSDTQAMEFANQHLTANDGFGLGYNVYNVPQGEYMIGSNGKLNPKATLGNVISYNGNQYMLYPDDWTKATYKHSLRQEYSVTANGSTEKSTFYASANYLDLEGITKNSDYKRFTARLKGDYQIKPWLKVGANMNYAHYTQNSIANDGSAGSSGNMFSLTKVAPIYPLYIRDGQGNIMWHQESGIRLYDYGDGKINGAQRPYLSQANPLSDAQVNLRYNEGNTFNGVGTMEIRFLKDFRFSSTNSVYLDENRENHTTNPWFGQYASSKGIAVVGHGRRWSYNYQQLLNWHHVFGQHDVEAMVGHEYYRTRVYSLSGNKSNMFSNDYPELNGAAITQGASSEKTDYNTEGWFGRAHYSYGDKYFGEFSFRRDASSYFDPSYRWGNFWSLGGAWIISKEKWFNAPWVDELKFKASYGEQGNDAIGAFNYINTYTITPSAGNISLLPRRKGNTKISWEKQGMFNTGFEFSFFRQRLTGSIVFFSRQTNDMLAWFTLPPSFGWTGYYANIGDMRNTGVEVELNGDILRTKDLVWSARMNLTSYRNRITRLADQNKTLTIEGKRGYTNGNYFYGEKLPIYTYYMYKYAGVDQNTGEALYYKDVYKTDAEGNRTLSGRETTNTTSDATMYLCGTALPDAYGGFGTSLAWKGIDISVDFTYQLGGQVYDGDYASSMNLERGHALHADILNAWSADNKGSNIPRLQFNDKFMTARSDRFLTSASYLNLQNVTIGYTLPKRWIRTLGIAKVRVYAVGDNLWLWSKRQGLDPRQSISGSVSNEYYSPIRTVSGGITVTF</sequence>
<evidence type="ECO:0000256" key="7">
    <source>
        <dbReference type="PROSITE-ProRule" id="PRU01360"/>
    </source>
</evidence>
<dbReference type="SUPFAM" id="SSF49464">
    <property type="entry name" value="Carboxypeptidase regulatory domain-like"/>
    <property type="match status" value="1"/>
</dbReference>
<dbReference type="SUPFAM" id="SSF56935">
    <property type="entry name" value="Porins"/>
    <property type="match status" value="1"/>
</dbReference>
<dbReference type="Gene3D" id="2.40.170.20">
    <property type="entry name" value="TonB-dependent receptor, beta-barrel domain"/>
    <property type="match status" value="1"/>
</dbReference>
<evidence type="ECO:0000256" key="1">
    <source>
        <dbReference type="ARBA" id="ARBA00004571"/>
    </source>
</evidence>
<dbReference type="RefSeq" id="WP_004369329.1">
    <property type="nucleotide sequence ID" value="NZ_GL833119.1"/>
</dbReference>
<dbReference type="Pfam" id="PF13715">
    <property type="entry name" value="CarbopepD_reg_2"/>
    <property type="match status" value="1"/>
</dbReference>
<comment type="caution">
    <text evidence="10">The sequence shown here is derived from an EMBL/GenBank/DDBJ whole genome shotgun (WGS) entry which is preliminary data.</text>
</comment>
<dbReference type="NCBIfam" id="TIGR04056">
    <property type="entry name" value="OMP_RagA_SusC"/>
    <property type="match status" value="1"/>
</dbReference>
<protein>
    <submittedName>
        <fullName evidence="10">TonB-linked outer membrane protein, SusC/RagA family</fullName>
    </submittedName>
</protein>
<keyword evidence="3 7" id="KW-1134">Transmembrane beta strand</keyword>
<reference evidence="10" key="1">
    <citation type="submission" date="2011-01" db="EMBL/GenBank/DDBJ databases">
        <authorList>
            <person name="Muzny D."/>
            <person name="Qin X."/>
            <person name="Buhay C."/>
            <person name="Dugan-Rocha S."/>
            <person name="Ding Y."/>
            <person name="Chen G."/>
            <person name="Hawes A."/>
            <person name="Holder M."/>
            <person name="Jhangiani S."/>
            <person name="Johnson A."/>
            <person name="Khan Z."/>
            <person name="Li Z."/>
            <person name="Liu W."/>
            <person name="Liu X."/>
            <person name="Perez L."/>
            <person name="Shen H."/>
            <person name="Wang Q."/>
            <person name="Watt J."/>
            <person name="Xi L."/>
            <person name="Xin Y."/>
            <person name="Zhou J."/>
            <person name="Deng J."/>
            <person name="Jiang H."/>
            <person name="Liu Y."/>
            <person name="Qu J."/>
            <person name="Song X.-Z."/>
            <person name="Zhang L."/>
            <person name="Villasana D."/>
            <person name="Johnson A."/>
            <person name="Liu J."/>
            <person name="Liyanage D."/>
            <person name="Lorensuhewa L."/>
            <person name="Robinson T."/>
            <person name="Song A."/>
            <person name="Song B.-B."/>
            <person name="Dinh H."/>
            <person name="Thornton R."/>
            <person name="Coyle M."/>
            <person name="Francisco L."/>
            <person name="Jackson L."/>
            <person name="Javaid M."/>
            <person name="Korchina V."/>
            <person name="Kovar C."/>
            <person name="Mata R."/>
            <person name="Mathew T."/>
            <person name="Ngo R."/>
            <person name="Nguyen L."/>
            <person name="Nguyen N."/>
            <person name="Okwuonu G."/>
            <person name="Ongeri F."/>
            <person name="Pham C."/>
            <person name="Simmons D."/>
            <person name="Wilczek-Boney K."/>
            <person name="Hale W."/>
            <person name="Jakkamsetti A."/>
            <person name="Pham P."/>
            <person name="Ruth R."/>
            <person name="San Lucas F."/>
            <person name="Warren J."/>
            <person name="Zhang J."/>
            <person name="Zhao Z."/>
            <person name="Zhou C."/>
            <person name="Zhu D."/>
            <person name="Lee S."/>
            <person name="Bess C."/>
            <person name="Blankenburg K."/>
            <person name="Forbes L."/>
            <person name="Fu Q."/>
            <person name="Gubbala S."/>
            <person name="Hirani K."/>
            <person name="Jayaseelan J.C."/>
            <person name="Lara F."/>
            <person name="Munidasa M."/>
            <person name="Palculict T."/>
            <person name="Patil S."/>
            <person name="Pu L.-L."/>
            <person name="Saada N."/>
            <person name="Tang L."/>
            <person name="Weissenberger G."/>
            <person name="Zhu Y."/>
            <person name="Hemphill L."/>
            <person name="Shang Y."/>
            <person name="Youmans B."/>
            <person name="Ayvaz T."/>
            <person name="Ross M."/>
            <person name="Santibanez J."/>
            <person name="Aqrawi P."/>
            <person name="Gross S."/>
            <person name="Joshi V."/>
            <person name="Fowler G."/>
            <person name="Nazareth L."/>
            <person name="Reid J."/>
            <person name="Worley K."/>
            <person name="Petrosino J."/>
            <person name="Highlander S."/>
            <person name="Gibbs R."/>
        </authorList>
    </citation>
    <scope>NUCLEOTIDE SEQUENCE [LARGE SCALE GENOMIC DNA]</scope>
    <source>
        <strain evidence="10">ATCC 33269</strain>
    </source>
</reference>
<keyword evidence="6 7" id="KW-0998">Cell outer membrane</keyword>
<evidence type="ECO:0000256" key="2">
    <source>
        <dbReference type="ARBA" id="ARBA00022448"/>
    </source>
</evidence>
<accession>E7RNB9</accession>
<evidence type="ECO:0000256" key="5">
    <source>
        <dbReference type="ARBA" id="ARBA00023136"/>
    </source>
</evidence>
<dbReference type="NCBIfam" id="TIGR04057">
    <property type="entry name" value="SusC_RagA_signa"/>
    <property type="match status" value="1"/>
</dbReference>
<keyword evidence="4 7" id="KW-0812">Transmembrane</keyword>
<dbReference type="HOGENOM" id="CLU_004317_0_1_10"/>
<dbReference type="InterPro" id="IPR036942">
    <property type="entry name" value="Beta-barrel_TonB_sf"/>
</dbReference>
<keyword evidence="11" id="KW-1185">Reference proteome</keyword>
<dbReference type="Gene3D" id="2.170.130.10">
    <property type="entry name" value="TonB-dependent receptor, plug domain"/>
    <property type="match status" value="1"/>
</dbReference>
<dbReference type="PROSITE" id="PS52016">
    <property type="entry name" value="TONB_DEPENDENT_REC_3"/>
    <property type="match status" value="1"/>
</dbReference>
<dbReference type="InterPro" id="IPR008969">
    <property type="entry name" value="CarboxyPept-like_regulatory"/>
</dbReference>
<dbReference type="InterPro" id="IPR037066">
    <property type="entry name" value="Plug_dom_sf"/>
</dbReference>
<evidence type="ECO:0000259" key="9">
    <source>
        <dbReference type="Pfam" id="PF07715"/>
    </source>
</evidence>
<organism evidence="10 11">
    <name type="scientific">Hoylesella oralis ATCC 33269</name>
    <dbReference type="NCBI Taxonomy" id="873533"/>
    <lineage>
        <taxon>Bacteria</taxon>
        <taxon>Pseudomonadati</taxon>
        <taxon>Bacteroidota</taxon>
        <taxon>Bacteroidia</taxon>
        <taxon>Bacteroidales</taxon>
        <taxon>Prevotellaceae</taxon>
        <taxon>Hoylesella</taxon>
    </lineage>
</organism>
<evidence type="ECO:0000256" key="3">
    <source>
        <dbReference type="ARBA" id="ARBA00022452"/>
    </source>
</evidence>
<evidence type="ECO:0000256" key="8">
    <source>
        <dbReference type="SAM" id="SignalP"/>
    </source>
</evidence>